<reference evidence="4" key="1">
    <citation type="journal article" date="2019" name="Int. J. Syst. Evol. Microbiol.">
        <title>The Global Catalogue of Microorganisms (GCM) 10K type strain sequencing project: providing services to taxonomists for standard genome sequencing and annotation.</title>
        <authorList>
            <consortium name="The Broad Institute Genomics Platform"/>
            <consortium name="The Broad Institute Genome Sequencing Center for Infectious Disease"/>
            <person name="Wu L."/>
            <person name="Ma J."/>
        </authorList>
    </citation>
    <scope>NUCLEOTIDE SEQUENCE [LARGE SCALE GENOMIC DNA]</scope>
    <source>
        <strain evidence="4">CCUG 36916</strain>
    </source>
</reference>
<name>A0ABW1WJF5_9HYPH</name>
<dbReference type="RefSeq" id="WP_192282910.1">
    <property type="nucleotide sequence ID" value="NZ_JBHSTT010000010.1"/>
</dbReference>
<evidence type="ECO:0000313" key="3">
    <source>
        <dbReference type="EMBL" id="MFC6388374.1"/>
    </source>
</evidence>
<sequence length="89" mass="9123">MSDAAQDTISLTALNGRIAELEFQRNRAQTRAAVIAGEKAEALDLVRILKAEVERLTALLNDSGGPAAAVASTEPETPLAPTGAAAIAP</sequence>
<feature type="coiled-coil region" evidence="1">
    <location>
        <begin position="11"/>
        <end position="59"/>
    </location>
</feature>
<protein>
    <recommendedName>
        <fullName evidence="5">DUF904 domain-containing protein</fullName>
    </recommendedName>
</protein>
<dbReference type="EMBL" id="JBHSTT010000010">
    <property type="protein sequence ID" value="MFC6388374.1"/>
    <property type="molecule type" value="Genomic_DNA"/>
</dbReference>
<gene>
    <name evidence="3" type="ORF">ACFQDP_03240</name>
</gene>
<organism evidence="3 4">
    <name type="scientific">Methylorubrum zatmanii</name>
    <dbReference type="NCBI Taxonomy" id="29429"/>
    <lineage>
        <taxon>Bacteria</taxon>
        <taxon>Pseudomonadati</taxon>
        <taxon>Pseudomonadota</taxon>
        <taxon>Alphaproteobacteria</taxon>
        <taxon>Hyphomicrobiales</taxon>
        <taxon>Methylobacteriaceae</taxon>
        <taxon>Methylorubrum</taxon>
    </lineage>
</organism>
<evidence type="ECO:0000256" key="1">
    <source>
        <dbReference type="SAM" id="Coils"/>
    </source>
</evidence>
<accession>A0ABW1WJF5</accession>
<keyword evidence="1" id="KW-0175">Coiled coil</keyword>
<dbReference type="Proteomes" id="UP001596237">
    <property type="component" value="Unassembled WGS sequence"/>
</dbReference>
<evidence type="ECO:0000256" key="2">
    <source>
        <dbReference type="SAM" id="MobiDB-lite"/>
    </source>
</evidence>
<evidence type="ECO:0008006" key="5">
    <source>
        <dbReference type="Google" id="ProtNLM"/>
    </source>
</evidence>
<proteinExistence type="predicted"/>
<evidence type="ECO:0000313" key="4">
    <source>
        <dbReference type="Proteomes" id="UP001596237"/>
    </source>
</evidence>
<comment type="caution">
    <text evidence="3">The sequence shown here is derived from an EMBL/GenBank/DDBJ whole genome shotgun (WGS) entry which is preliminary data.</text>
</comment>
<keyword evidence="4" id="KW-1185">Reference proteome</keyword>
<feature type="region of interest" description="Disordered" evidence="2">
    <location>
        <begin position="64"/>
        <end position="89"/>
    </location>
</feature>